<evidence type="ECO:0000313" key="2">
    <source>
        <dbReference type="EMBL" id="CAA0118346.1"/>
    </source>
</evidence>
<gene>
    <name evidence="2" type="ORF">AELLOGFF_04052</name>
</gene>
<proteinExistence type="predicted"/>
<sequence length="66" mass="7119">MSMPPEWFETSSAPPEAGIESGPRTSARKYRLISGPTRHVMLRVNSASHSAISARSSAIVTAYDTL</sequence>
<dbReference type="Proteomes" id="UP000430146">
    <property type="component" value="Unassembled WGS sequence"/>
</dbReference>
<keyword evidence="3" id="KW-1185">Reference proteome</keyword>
<protein>
    <submittedName>
        <fullName evidence="2">Uncharacterized protein</fullName>
    </submittedName>
</protein>
<dbReference type="AlphaFoldDB" id="A0A5S9QJZ4"/>
<organism evidence="2 3">
    <name type="scientific">Mycolicibacterium vanbaalenii</name>
    <name type="common">Mycobacterium vanbaalenii</name>
    <dbReference type="NCBI Taxonomy" id="110539"/>
    <lineage>
        <taxon>Bacteria</taxon>
        <taxon>Bacillati</taxon>
        <taxon>Actinomycetota</taxon>
        <taxon>Actinomycetes</taxon>
        <taxon>Mycobacteriales</taxon>
        <taxon>Mycobacteriaceae</taxon>
        <taxon>Mycolicibacterium</taxon>
    </lineage>
</organism>
<reference evidence="2 3" key="1">
    <citation type="submission" date="2019-11" db="EMBL/GenBank/DDBJ databases">
        <authorList>
            <person name="Holert J."/>
        </authorList>
    </citation>
    <scope>NUCLEOTIDE SEQUENCE [LARGE SCALE GENOMIC DNA]</scope>
    <source>
        <strain evidence="2">BC8_1</strain>
    </source>
</reference>
<evidence type="ECO:0000313" key="3">
    <source>
        <dbReference type="Proteomes" id="UP000430146"/>
    </source>
</evidence>
<feature type="region of interest" description="Disordered" evidence="1">
    <location>
        <begin position="1"/>
        <end position="26"/>
    </location>
</feature>
<evidence type="ECO:0000256" key="1">
    <source>
        <dbReference type="SAM" id="MobiDB-lite"/>
    </source>
</evidence>
<name>A0A5S9QJZ4_MYCVN</name>
<accession>A0A5S9QJZ4</accession>
<dbReference type="EMBL" id="CACSIP010000016">
    <property type="protein sequence ID" value="CAA0118346.1"/>
    <property type="molecule type" value="Genomic_DNA"/>
</dbReference>